<dbReference type="Pfam" id="PF12800">
    <property type="entry name" value="Fer4_4"/>
    <property type="match status" value="1"/>
</dbReference>
<dbReference type="PANTHER" id="PTHR42859:SF2">
    <property type="entry name" value="FERREDOXIN"/>
    <property type="match status" value="1"/>
</dbReference>
<dbReference type="InterPro" id="IPR054829">
    <property type="entry name" value="FdxA"/>
</dbReference>
<keyword evidence="6 11" id="KW-0677">Repeat</keyword>
<evidence type="ECO:0000256" key="6">
    <source>
        <dbReference type="ARBA" id="ARBA00022737"/>
    </source>
</evidence>
<dbReference type="InterPro" id="IPR022569">
    <property type="entry name" value="Fd_C"/>
</dbReference>
<dbReference type="RefSeq" id="WP_191724686.1">
    <property type="nucleotide sequence ID" value="NZ_JACSQK010000011.1"/>
</dbReference>
<dbReference type="Pfam" id="PF00037">
    <property type="entry name" value="Fer4"/>
    <property type="match status" value="1"/>
</dbReference>
<evidence type="ECO:0000313" key="13">
    <source>
        <dbReference type="EMBL" id="MBD7962270.1"/>
    </source>
</evidence>
<evidence type="ECO:0000256" key="2">
    <source>
        <dbReference type="ARBA" id="ARBA00001966"/>
    </source>
</evidence>
<dbReference type="InterPro" id="IPR017900">
    <property type="entry name" value="4Fe4S_Fe_S_CS"/>
</dbReference>
<keyword evidence="14" id="KW-1185">Reference proteome</keyword>
<comment type="caution">
    <text evidence="13">The sequence shown here is derived from an EMBL/GenBank/DDBJ whole genome shotgun (WGS) entry which is preliminary data.</text>
</comment>
<keyword evidence="5 11" id="KW-0479">Metal-binding</keyword>
<comment type="function">
    <text evidence="11">Ferredoxins are iron-sulfur proteins that transfer electrons in a wide variety of metabolic reactions.</text>
</comment>
<evidence type="ECO:0000256" key="7">
    <source>
        <dbReference type="ARBA" id="ARBA00022982"/>
    </source>
</evidence>
<evidence type="ECO:0000256" key="3">
    <source>
        <dbReference type="ARBA" id="ARBA00022448"/>
    </source>
</evidence>
<dbReference type="InterPro" id="IPR050294">
    <property type="entry name" value="RnfB_subfamily"/>
</dbReference>
<evidence type="ECO:0000313" key="14">
    <source>
        <dbReference type="Proteomes" id="UP000634919"/>
    </source>
</evidence>
<dbReference type="InterPro" id="IPR000813">
    <property type="entry name" value="7Fe_ferredoxin"/>
</dbReference>
<evidence type="ECO:0000256" key="10">
    <source>
        <dbReference type="ARBA" id="ARBA00023291"/>
    </source>
</evidence>
<evidence type="ECO:0000256" key="4">
    <source>
        <dbReference type="ARBA" id="ARBA00022485"/>
    </source>
</evidence>
<proteinExistence type="predicted"/>
<protein>
    <recommendedName>
        <fullName evidence="11">Ferredoxin</fullName>
    </recommendedName>
</protein>
<keyword evidence="3 11" id="KW-0813">Transport</keyword>
<feature type="domain" description="4Fe-4S ferredoxin-type" evidence="12">
    <location>
        <begin position="1"/>
        <end position="30"/>
    </location>
</feature>
<sequence length="109" mass="11999">MTHVVTENCIKCKFTDCVDVCPVDCFREGPNFLVIDPDECIDCAVCIPECPANAIFAEEDTPADQLAFIKLNAELSLAKGWKSITKRKAALPDADEWNGKPGKLALLER</sequence>
<keyword evidence="8 11" id="KW-0408">Iron</keyword>
<keyword evidence="4 11" id="KW-0004">4Fe-4S</keyword>
<name>A0ABR8SFN5_9BURK</name>
<dbReference type="NCBIfam" id="NF045490">
    <property type="entry name" value="FdxA_Protbact"/>
    <property type="match status" value="1"/>
</dbReference>
<feature type="domain" description="4Fe-4S ferredoxin-type" evidence="12">
    <location>
        <begin position="31"/>
        <end position="60"/>
    </location>
</feature>
<dbReference type="EMBL" id="JACSQK010000011">
    <property type="protein sequence ID" value="MBD7962270.1"/>
    <property type="molecule type" value="Genomic_DNA"/>
</dbReference>
<keyword evidence="10 11" id="KW-0003">3Fe-4S</keyword>
<dbReference type="SUPFAM" id="SSF54862">
    <property type="entry name" value="4Fe-4S ferredoxins"/>
    <property type="match status" value="1"/>
</dbReference>
<gene>
    <name evidence="13" type="ORF">H9646_17505</name>
</gene>
<evidence type="ECO:0000256" key="11">
    <source>
        <dbReference type="RuleBase" id="RU364098"/>
    </source>
</evidence>
<dbReference type="Gene3D" id="3.30.70.20">
    <property type="match status" value="1"/>
</dbReference>
<evidence type="ECO:0000256" key="9">
    <source>
        <dbReference type="ARBA" id="ARBA00023014"/>
    </source>
</evidence>
<organism evidence="13 14">
    <name type="scientific">Comamonas avium</name>
    <dbReference type="NCBI Taxonomy" id="2762231"/>
    <lineage>
        <taxon>Bacteria</taxon>
        <taxon>Pseudomonadati</taxon>
        <taxon>Pseudomonadota</taxon>
        <taxon>Betaproteobacteria</taxon>
        <taxon>Burkholderiales</taxon>
        <taxon>Comamonadaceae</taxon>
        <taxon>Comamonas</taxon>
    </lineage>
</organism>
<comment type="cofactor">
    <cofactor evidence="1 11">
        <name>[3Fe-4S] cluster</name>
        <dbReference type="ChEBI" id="CHEBI:21137"/>
    </cofactor>
</comment>
<keyword evidence="9 11" id="KW-0411">Iron-sulfur</keyword>
<dbReference type="Pfam" id="PF11953">
    <property type="entry name" value="DUF3470"/>
    <property type="match status" value="1"/>
</dbReference>
<dbReference type="Proteomes" id="UP000634919">
    <property type="component" value="Unassembled WGS sequence"/>
</dbReference>
<dbReference type="PROSITE" id="PS51379">
    <property type="entry name" value="4FE4S_FER_2"/>
    <property type="match status" value="2"/>
</dbReference>
<dbReference type="PANTHER" id="PTHR42859">
    <property type="entry name" value="OXIDOREDUCTASE"/>
    <property type="match status" value="1"/>
</dbReference>
<dbReference type="InterPro" id="IPR017896">
    <property type="entry name" value="4Fe4S_Fe-S-bd"/>
</dbReference>
<comment type="cofactor">
    <cofactor evidence="2 11">
        <name>[4Fe-4S] cluster</name>
        <dbReference type="ChEBI" id="CHEBI:49883"/>
    </cofactor>
</comment>
<evidence type="ECO:0000259" key="12">
    <source>
        <dbReference type="PROSITE" id="PS51379"/>
    </source>
</evidence>
<accession>A0ABR8SFN5</accession>
<dbReference type="PRINTS" id="PR00354">
    <property type="entry name" value="7FE8SFRDOXIN"/>
</dbReference>
<evidence type="ECO:0000256" key="8">
    <source>
        <dbReference type="ARBA" id="ARBA00023004"/>
    </source>
</evidence>
<keyword evidence="7 11" id="KW-0249">Electron transport</keyword>
<evidence type="ECO:0000256" key="1">
    <source>
        <dbReference type="ARBA" id="ARBA00001927"/>
    </source>
</evidence>
<evidence type="ECO:0000256" key="5">
    <source>
        <dbReference type="ARBA" id="ARBA00022723"/>
    </source>
</evidence>
<reference evidence="13 14" key="1">
    <citation type="submission" date="2020-08" db="EMBL/GenBank/DDBJ databases">
        <title>A Genomic Blueprint of the Chicken Gut Microbiome.</title>
        <authorList>
            <person name="Gilroy R."/>
            <person name="Ravi A."/>
            <person name="Getino M."/>
            <person name="Pursley I."/>
            <person name="Horton D.L."/>
            <person name="Alikhan N.-F."/>
            <person name="Baker D."/>
            <person name="Gharbi K."/>
            <person name="Hall N."/>
            <person name="Watson M."/>
            <person name="Adriaenssens E.M."/>
            <person name="Foster-Nyarko E."/>
            <person name="Jarju S."/>
            <person name="Secka A."/>
            <person name="Antonio M."/>
            <person name="Oren A."/>
            <person name="Chaudhuri R."/>
            <person name="La Ragione R.M."/>
            <person name="Hildebrand F."/>
            <person name="Pallen M.J."/>
        </authorList>
    </citation>
    <scope>NUCLEOTIDE SEQUENCE [LARGE SCALE GENOMIC DNA]</scope>
    <source>
        <strain evidence="13 14">Sa2CVA6</strain>
    </source>
</reference>
<dbReference type="PROSITE" id="PS00198">
    <property type="entry name" value="4FE4S_FER_1"/>
    <property type="match status" value="1"/>
</dbReference>